<reference evidence="4 5" key="1">
    <citation type="submission" date="2021-03" db="EMBL/GenBank/DDBJ databases">
        <title>Sequencing the genomes of 1000 actinobacteria strains.</title>
        <authorList>
            <person name="Klenk H.-P."/>
        </authorList>
    </citation>
    <scope>NUCLEOTIDE SEQUENCE [LARGE SCALE GENOMIC DNA]</scope>
    <source>
        <strain evidence="4 5">DSM 14566</strain>
    </source>
</reference>
<organism evidence="4 5">
    <name type="scientific">Brachybacterium sacelli</name>
    <dbReference type="NCBI Taxonomy" id="173364"/>
    <lineage>
        <taxon>Bacteria</taxon>
        <taxon>Bacillati</taxon>
        <taxon>Actinomycetota</taxon>
        <taxon>Actinomycetes</taxon>
        <taxon>Micrococcales</taxon>
        <taxon>Dermabacteraceae</taxon>
        <taxon>Brachybacterium</taxon>
    </lineage>
</organism>
<dbReference type="PROSITE" id="PS50977">
    <property type="entry name" value="HTH_TETR_2"/>
    <property type="match status" value="1"/>
</dbReference>
<accession>A0ABS4X4D6</accession>
<keyword evidence="5" id="KW-1185">Reference proteome</keyword>
<evidence type="ECO:0000313" key="5">
    <source>
        <dbReference type="Proteomes" id="UP001519290"/>
    </source>
</evidence>
<proteinExistence type="predicted"/>
<dbReference type="InterPro" id="IPR001647">
    <property type="entry name" value="HTH_TetR"/>
</dbReference>
<feature type="domain" description="HTH tetR-type" evidence="3">
    <location>
        <begin position="10"/>
        <end position="70"/>
    </location>
</feature>
<dbReference type="RefSeq" id="WP_209904002.1">
    <property type="nucleotide sequence ID" value="NZ_BAAAJW010000012.1"/>
</dbReference>
<dbReference type="EMBL" id="JAGIOD010000002">
    <property type="protein sequence ID" value="MBP2383323.1"/>
    <property type="molecule type" value="Genomic_DNA"/>
</dbReference>
<dbReference type="Pfam" id="PF00440">
    <property type="entry name" value="TetR_N"/>
    <property type="match status" value="1"/>
</dbReference>
<dbReference type="Gene3D" id="1.10.357.10">
    <property type="entry name" value="Tetracycline Repressor, domain 2"/>
    <property type="match status" value="1"/>
</dbReference>
<dbReference type="InterPro" id="IPR009057">
    <property type="entry name" value="Homeodomain-like_sf"/>
</dbReference>
<dbReference type="PANTHER" id="PTHR30055:SF146">
    <property type="entry name" value="HTH-TYPE TRANSCRIPTIONAL DUAL REGULATOR CECR"/>
    <property type="match status" value="1"/>
</dbReference>
<gene>
    <name evidence="4" type="ORF">JOF43_003312</name>
</gene>
<dbReference type="InterPro" id="IPR050109">
    <property type="entry name" value="HTH-type_TetR-like_transc_reg"/>
</dbReference>
<dbReference type="PRINTS" id="PR00455">
    <property type="entry name" value="HTHTETR"/>
</dbReference>
<name>A0ABS4X4D6_9MICO</name>
<dbReference type="Proteomes" id="UP001519290">
    <property type="component" value="Unassembled WGS sequence"/>
</dbReference>
<dbReference type="PANTHER" id="PTHR30055">
    <property type="entry name" value="HTH-TYPE TRANSCRIPTIONAL REGULATOR RUTR"/>
    <property type="match status" value="1"/>
</dbReference>
<keyword evidence="1 2" id="KW-0238">DNA-binding</keyword>
<dbReference type="SUPFAM" id="SSF46689">
    <property type="entry name" value="Homeodomain-like"/>
    <property type="match status" value="1"/>
</dbReference>
<evidence type="ECO:0000259" key="3">
    <source>
        <dbReference type="PROSITE" id="PS50977"/>
    </source>
</evidence>
<protein>
    <submittedName>
        <fullName evidence="4">AcrR family transcriptional regulator</fullName>
    </submittedName>
</protein>
<evidence type="ECO:0000256" key="2">
    <source>
        <dbReference type="PROSITE-ProRule" id="PRU00335"/>
    </source>
</evidence>
<evidence type="ECO:0000256" key="1">
    <source>
        <dbReference type="ARBA" id="ARBA00023125"/>
    </source>
</evidence>
<sequence>MASGTLSTAESRRPVITSAALRAFSRGGYGGTTVADIARDAGISSAYVFKLFPGKERLFVAAVDACFEQIEATLDQAAAESRRSTPSEILDAMGDAYAELITDRTLLLIQVHAQSVASVPAIGDALRGGLARITRVAKERSGADDAAVQRFIAYGQLCHLIATADIAEVDAEWARTLSNGIRHLDPPGETHDDSA</sequence>
<comment type="caution">
    <text evidence="4">The sequence shown here is derived from an EMBL/GenBank/DDBJ whole genome shotgun (WGS) entry which is preliminary data.</text>
</comment>
<evidence type="ECO:0000313" key="4">
    <source>
        <dbReference type="EMBL" id="MBP2383323.1"/>
    </source>
</evidence>
<feature type="DNA-binding region" description="H-T-H motif" evidence="2">
    <location>
        <begin position="33"/>
        <end position="52"/>
    </location>
</feature>